<feature type="region of interest" description="Disordered" evidence="1">
    <location>
        <begin position="357"/>
        <end position="403"/>
    </location>
</feature>
<dbReference type="RefSeq" id="WP_250928243.1">
    <property type="nucleotide sequence ID" value="NZ_JAMQBK010000023.1"/>
</dbReference>
<gene>
    <name evidence="2" type="ORF">NB063_08070</name>
</gene>
<evidence type="ECO:0000256" key="1">
    <source>
        <dbReference type="SAM" id="MobiDB-lite"/>
    </source>
</evidence>
<name>A0ABT0U268_9BACT</name>
<organism evidence="2 3">
    <name type="scientific">Aporhodopirellula aestuarii</name>
    <dbReference type="NCBI Taxonomy" id="2950107"/>
    <lineage>
        <taxon>Bacteria</taxon>
        <taxon>Pseudomonadati</taxon>
        <taxon>Planctomycetota</taxon>
        <taxon>Planctomycetia</taxon>
        <taxon>Pirellulales</taxon>
        <taxon>Pirellulaceae</taxon>
        <taxon>Aporhodopirellula</taxon>
    </lineage>
</organism>
<accession>A0ABT0U268</accession>
<evidence type="ECO:0008006" key="4">
    <source>
        <dbReference type="Google" id="ProtNLM"/>
    </source>
</evidence>
<dbReference type="Proteomes" id="UP001202961">
    <property type="component" value="Unassembled WGS sequence"/>
</dbReference>
<reference evidence="2 3" key="1">
    <citation type="journal article" date="2022" name="Syst. Appl. Microbiol.">
        <title>Rhodopirellula aestuarii sp. nov., a novel member of the genus Rhodopirellula isolated from brackish sediments collected in the Tagus River estuary, Portugal.</title>
        <authorList>
            <person name="Vitorino I.R."/>
            <person name="Klimek D."/>
            <person name="Calusinska M."/>
            <person name="Lobo-da-Cunha A."/>
            <person name="Vasconcelos V."/>
            <person name="Lage O.M."/>
        </authorList>
    </citation>
    <scope>NUCLEOTIDE SEQUENCE [LARGE SCALE GENOMIC DNA]</scope>
    <source>
        <strain evidence="2 3">ICT_H3.1</strain>
    </source>
</reference>
<keyword evidence="3" id="KW-1185">Reference proteome</keyword>
<sequence length="428" mass="46731">MPSKIGLLLYSGLLLTLYLLGNHEAVAQSPLPGSPSNQTQYVLLNNDRVLSGTVWARGQSVIVRRGNEAELTLQARQVVAVADDLPALFEARIRSLRRRTLPSVDDLIGDLRWCIDQGLPNEATGLLMKIYAVSPNHPVALQLESRLRRMAVAQSTPNASPENEINETVDDFASEGVSPASHMVERQPLEPALSTPALPINPTTAPASLHYFTAKVQPILISRCARCHHDEAPVATNWNLVLPPSGALRVTQRGSIANLEATLAYCDPRNPFSSTLIEKATLDHHQPTGTEPSPNEKPQPPIAEHELALVRTLGDWISSLPPQKSRLSGPATTTTDIEAVEEGPLSPIRPSEVAAFLSSPPAPEMSDPSLQPEPPLDEFTPFPEPQHRSVTDPGLSRPVRLPIVENPDDVRHFNRETRLRRQLGLGSR</sequence>
<dbReference type="EMBL" id="JAMQBK010000023">
    <property type="protein sequence ID" value="MCM2370583.1"/>
    <property type="molecule type" value="Genomic_DNA"/>
</dbReference>
<protein>
    <recommendedName>
        <fullName evidence="4">Cytochrome C Planctomycete-type domain-containing protein</fullName>
    </recommendedName>
</protein>
<evidence type="ECO:0000313" key="3">
    <source>
        <dbReference type="Proteomes" id="UP001202961"/>
    </source>
</evidence>
<proteinExistence type="predicted"/>
<evidence type="ECO:0000313" key="2">
    <source>
        <dbReference type="EMBL" id="MCM2370583.1"/>
    </source>
</evidence>
<comment type="caution">
    <text evidence="2">The sequence shown here is derived from an EMBL/GenBank/DDBJ whole genome shotgun (WGS) entry which is preliminary data.</text>
</comment>